<dbReference type="InterPro" id="IPR032710">
    <property type="entry name" value="NTF2-like_dom_sf"/>
</dbReference>
<dbReference type="STRING" id="1555112.LIP_0979"/>
<reference evidence="5" key="2">
    <citation type="journal article" date="2016" name="Int. J. Syst. Evol. Microbiol.">
        <title>Complete genome sequence and cell structure of Limnochorda pilosa, a Gram-negative spore-former within the phylum Firmicutes.</title>
        <authorList>
            <person name="Watanabe M."/>
            <person name="Kojima H."/>
            <person name="Fukui M."/>
        </authorList>
    </citation>
    <scope>NUCLEOTIDE SEQUENCE [LARGE SCALE GENOMIC DNA]</scope>
    <source>
        <strain evidence="5">HC45</strain>
    </source>
</reference>
<dbReference type="SUPFAM" id="SSF88659">
    <property type="entry name" value="Sigma3 and sigma4 domains of RNA polymerase sigma factors"/>
    <property type="match status" value="1"/>
</dbReference>
<dbReference type="InterPro" id="IPR013249">
    <property type="entry name" value="RNA_pol_sigma70_r4_t2"/>
</dbReference>
<dbReference type="Gene3D" id="1.10.1740.10">
    <property type="match status" value="1"/>
</dbReference>
<dbReference type="InterPro" id="IPR007627">
    <property type="entry name" value="RNA_pol_sigma70_r2"/>
</dbReference>
<evidence type="ECO:0000259" key="3">
    <source>
        <dbReference type="Pfam" id="PF08281"/>
    </source>
</evidence>
<dbReference type="NCBIfam" id="TIGR02937">
    <property type="entry name" value="sigma70-ECF"/>
    <property type="match status" value="1"/>
</dbReference>
<feature type="domain" description="RNA polymerase sigma-70 region 2" evidence="2">
    <location>
        <begin position="10"/>
        <end position="74"/>
    </location>
</feature>
<dbReference type="SUPFAM" id="SSF54427">
    <property type="entry name" value="NTF2-like"/>
    <property type="match status" value="1"/>
</dbReference>
<dbReference type="GO" id="GO:0016987">
    <property type="term" value="F:sigma factor activity"/>
    <property type="evidence" value="ECO:0007669"/>
    <property type="project" value="InterPro"/>
</dbReference>
<dbReference type="PATRIC" id="fig|1555112.3.peg.1018"/>
<dbReference type="InterPro" id="IPR013324">
    <property type="entry name" value="RNA_pol_sigma_r3/r4-like"/>
</dbReference>
<sequence>MDDKWLAERFEADRPRLQAVACRLLGSANEADDAVQEAWLRLSRSDTRDVKNLSGWLTTVVARVCLDMLRSRRSRREVPLSPDDESIPDAADPEREAMLAESVGQAMLEVLQRLAPAERVAFVLHDVFGVSFEEIAGIVGRSPVAARQLASRGRRRVKAASEDRRAPDVARHREIVEAFFQASRAGDFQALLAVLDPDVALRADEAALRMGVRTGWLTSELRGATAVARHFAGRAEAAQLALVDGVPGVVWAPGGTPRVVFGFTIRNGRVVEIELAADTERLNRLKIEILP</sequence>
<dbReference type="GO" id="GO:0006352">
    <property type="term" value="P:DNA-templated transcription initiation"/>
    <property type="evidence" value="ECO:0007669"/>
    <property type="project" value="InterPro"/>
</dbReference>
<dbReference type="Pfam" id="PF08281">
    <property type="entry name" value="Sigma70_r4_2"/>
    <property type="match status" value="1"/>
</dbReference>
<dbReference type="RefSeq" id="WP_068134917.1">
    <property type="nucleotide sequence ID" value="NZ_AP014924.1"/>
</dbReference>
<dbReference type="EMBL" id="AP014924">
    <property type="protein sequence ID" value="BAS26836.1"/>
    <property type="molecule type" value="Genomic_DNA"/>
</dbReference>
<dbReference type="Proteomes" id="UP000065807">
    <property type="component" value="Chromosome"/>
</dbReference>
<dbReference type="AlphaFoldDB" id="A0A0K2SI80"/>
<dbReference type="Gene3D" id="1.10.10.10">
    <property type="entry name" value="Winged helix-like DNA-binding domain superfamily/Winged helix DNA-binding domain"/>
    <property type="match status" value="1"/>
</dbReference>
<dbReference type="KEGG" id="lpil:LIP_0979"/>
<proteinExistence type="predicted"/>
<evidence type="ECO:0000313" key="5">
    <source>
        <dbReference type="Proteomes" id="UP000065807"/>
    </source>
</evidence>
<feature type="domain" description="RNA polymerase sigma factor 70 region 4 type 2" evidence="3">
    <location>
        <begin position="105"/>
        <end position="156"/>
    </location>
</feature>
<keyword evidence="5" id="KW-1185">Reference proteome</keyword>
<dbReference type="OrthoDB" id="3211555at2"/>
<dbReference type="SUPFAM" id="SSF88946">
    <property type="entry name" value="Sigma2 domain of RNA polymerase sigma factors"/>
    <property type="match status" value="1"/>
</dbReference>
<dbReference type="InterPro" id="IPR052704">
    <property type="entry name" value="ECF_Sigma-70_Domain"/>
</dbReference>
<accession>A0A0K2SI80</accession>
<dbReference type="InterPro" id="IPR036388">
    <property type="entry name" value="WH-like_DNA-bd_sf"/>
</dbReference>
<evidence type="ECO:0000256" key="1">
    <source>
        <dbReference type="ARBA" id="ARBA00011344"/>
    </source>
</evidence>
<gene>
    <name evidence="4" type="ORF">LIP_0979</name>
</gene>
<reference evidence="5" key="1">
    <citation type="submission" date="2015-07" db="EMBL/GenBank/DDBJ databases">
        <title>Complete genome sequence and phylogenetic analysis of Limnochorda pilosa.</title>
        <authorList>
            <person name="Watanabe M."/>
            <person name="Kojima H."/>
            <person name="Fukui M."/>
        </authorList>
    </citation>
    <scope>NUCLEOTIDE SEQUENCE [LARGE SCALE GENOMIC DNA]</scope>
    <source>
        <strain evidence="5">HC45</strain>
    </source>
</reference>
<name>A0A0K2SI80_LIMPI</name>
<dbReference type="Gene3D" id="3.10.450.50">
    <property type="match status" value="1"/>
</dbReference>
<dbReference type="InterPro" id="IPR013325">
    <property type="entry name" value="RNA_pol_sigma_r2"/>
</dbReference>
<dbReference type="Pfam" id="PF04542">
    <property type="entry name" value="Sigma70_r2"/>
    <property type="match status" value="1"/>
</dbReference>
<dbReference type="InterPro" id="IPR014284">
    <property type="entry name" value="RNA_pol_sigma-70_dom"/>
</dbReference>
<organism evidence="4 5">
    <name type="scientific">Limnochorda pilosa</name>
    <dbReference type="NCBI Taxonomy" id="1555112"/>
    <lineage>
        <taxon>Bacteria</taxon>
        <taxon>Bacillati</taxon>
        <taxon>Bacillota</taxon>
        <taxon>Limnochordia</taxon>
        <taxon>Limnochordales</taxon>
        <taxon>Limnochordaceae</taxon>
        <taxon>Limnochorda</taxon>
    </lineage>
</organism>
<comment type="subunit">
    <text evidence="1">Interacts transiently with the RNA polymerase catalytic core formed by RpoA, RpoB, RpoC and RpoZ (2 alpha, 1 beta, 1 beta' and 1 omega subunit) to form the RNA polymerase holoenzyme that can initiate transcription.</text>
</comment>
<dbReference type="PANTHER" id="PTHR30173">
    <property type="entry name" value="SIGMA 19 FACTOR"/>
    <property type="match status" value="1"/>
</dbReference>
<protein>
    <submittedName>
        <fullName evidence="4">RNA polymerase sigma 70</fullName>
    </submittedName>
</protein>
<dbReference type="GO" id="GO:0003677">
    <property type="term" value="F:DNA binding"/>
    <property type="evidence" value="ECO:0007669"/>
    <property type="project" value="InterPro"/>
</dbReference>
<evidence type="ECO:0000259" key="2">
    <source>
        <dbReference type="Pfam" id="PF04542"/>
    </source>
</evidence>
<dbReference type="PANTHER" id="PTHR30173:SF43">
    <property type="entry name" value="ECF RNA POLYMERASE SIGMA FACTOR SIGI-RELATED"/>
    <property type="match status" value="1"/>
</dbReference>
<evidence type="ECO:0000313" key="4">
    <source>
        <dbReference type="EMBL" id="BAS26836.1"/>
    </source>
</evidence>